<reference evidence="1" key="1">
    <citation type="submission" date="2024-07" db="EMBL/GenBank/DDBJ databases">
        <authorList>
            <person name="Kim Y.J."/>
            <person name="Jeong J.Y."/>
        </authorList>
    </citation>
    <scope>NUCLEOTIDE SEQUENCE</scope>
    <source>
        <strain evidence="1">GIHE-MW2</strain>
    </source>
</reference>
<evidence type="ECO:0000313" key="1">
    <source>
        <dbReference type="EMBL" id="XCM39700.1"/>
    </source>
</evidence>
<organism evidence="1">
    <name type="scientific">Planktothricoides raciborskii GIHE-MW2</name>
    <dbReference type="NCBI Taxonomy" id="2792601"/>
    <lineage>
        <taxon>Bacteria</taxon>
        <taxon>Bacillati</taxon>
        <taxon>Cyanobacteriota</taxon>
        <taxon>Cyanophyceae</taxon>
        <taxon>Oscillatoriophycideae</taxon>
        <taxon>Oscillatoriales</taxon>
        <taxon>Oscillatoriaceae</taxon>
        <taxon>Planktothricoides</taxon>
    </lineage>
</organism>
<gene>
    <name evidence="1" type="ORF">ABWT76_002648</name>
</gene>
<sequence>MSESIIQLVDTLPSNNLTVKVLNALDYVIPGKWQNVVGFDNTIKAVTGVSDANKIMQIRNRAIELYNDKSKGYQQAIWLYQTVDGADKAMGAAAMANKVGEKIGFLSFLNKLTPKADTIQSVDLCLKIVVELLAYAKINGLPSINPKTFATEINQHYTDAALMRMAALVCIDGLVPLGPNFLQKVQNTLSSEGQSAFTSNPVFSSVSSLIPGEDKLGFISNSFGAVSGWMTNLVGSAGLTPQNVFSHLEGFIEFSDDKLDFVAAFLDQATNYYEHTGIQTVARALIREAAKGI</sequence>
<accession>A0AAU8JNF4</accession>
<protein>
    <submittedName>
        <fullName evidence="1">Uncharacterized protein</fullName>
    </submittedName>
</protein>
<dbReference type="RefSeq" id="WP_054469057.1">
    <property type="nucleotide sequence ID" value="NZ_CP159837.1"/>
</dbReference>
<proteinExistence type="predicted"/>
<dbReference type="AlphaFoldDB" id="A0AAU8JNF4"/>
<dbReference type="EMBL" id="CP159837">
    <property type="protein sequence ID" value="XCM39700.1"/>
    <property type="molecule type" value="Genomic_DNA"/>
</dbReference>
<name>A0AAU8JNF4_9CYAN</name>